<dbReference type="InterPro" id="IPR011257">
    <property type="entry name" value="DNA_glycosylase"/>
</dbReference>
<proteinExistence type="predicted"/>
<accession>A0A2V4AKQ6</accession>
<dbReference type="GO" id="GO:0006281">
    <property type="term" value="P:DNA repair"/>
    <property type="evidence" value="ECO:0007669"/>
    <property type="project" value="InterPro"/>
</dbReference>
<dbReference type="SUPFAM" id="SSF48150">
    <property type="entry name" value="DNA-glycosylase"/>
    <property type="match status" value="1"/>
</dbReference>
<keyword evidence="2" id="KW-1185">Reference proteome</keyword>
<protein>
    <submittedName>
        <fullName evidence="1">Endonuclease</fullName>
    </submittedName>
</protein>
<dbReference type="AlphaFoldDB" id="A0A2V4AKQ6"/>
<dbReference type="Proteomes" id="UP000249915">
    <property type="component" value="Unassembled WGS sequence"/>
</dbReference>
<keyword evidence="1" id="KW-0540">Nuclease</keyword>
<dbReference type="RefSeq" id="WP_112284041.1">
    <property type="nucleotide sequence ID" value="NZ_MASW01000006.1"/>
</dbReference>
<dbReference type="OrthoDB" id="3078554at2"/>
<dbReference type="EMBL" id="MASW01000006">
    <property type="protein sequence ID" value="PXY20891.1"/>
    <property type="molecule type" value="Genomic_DNA"/>
</dbReference>
<comment type="caution">
    <text evidence="1">The sequence shown here is derived from an EMBL/GenBank/DDBJ whole genome shotgun (WGS) entry which is preliminary data.</text>
</comment>
<evidence type="ECO:0000313" key="2">
    <source>
        <dbReference type="Proteomes" id="UP000249915"/>
    </source>
</evidence>
<evidence type="ECO:0000313" key="1">
    <source>
        <dbReference type="EMBL" id="PXY20891.1"/>
    </source>
</evidence>
<gene>
    <name evidence="1" type="ORF">BAY60_25660</name>
</gene>
<sequence>MSKDSTAPGRTVARLLEVAGTTYAREAGIKLADKPAPLYQLLVLSVLLSTRIKADIAVAAAKELFTAGCTSPKRMLEASWQDRVDALGRGHYVRYDESTATALGDGARLLLDTYSGDLRKLRDRAAGDVGELRNLLCEVPRLGPVGADIFCREAQDVWPELRPYLDRKTVSGADRIGLPRDGAELAKLVADRDLARFSAALVRVSLDKKTADQVTTA</sequence>
<name>A0A2V4AKQ6_9PSEU</name>
<organism evidence="1 2">
    <name type="scientific">Prauserella muralis</name>
    <dbReference type="NCBI Taxonomy" id="588067"/>
    <lineage>
        <taxon>Bacteria</taxon>
        <taxon>Bacillati</taxon>
        <taxon>Actinomycetota</taxon>
        <taxon>Actinomycetes</taxon>
        <taxon>Pseudonocardiales</taxon>
        <taxon>Pseudonocardiaceae</taxon>
        <taxon>Prauserella</taxon>
    </lineage>
</organism>
<reference evidence="1 2" key="1">
    <citation type="submission" date="2016-07" db="EMBL/GenBank/DDBJ databases">
        <title>Draft genome sequence of Prauserella muralis DSM 45305, isolated from a mould-covered wall in an indoor environment.</title>
        <authorList>
            <person name="Ruckert C."/>
            <person name="Albersmeier A."/>
            <person name="Jiang C.-L."/>
            <person name="Jiang Y."/>
            <person name="Kalinowski J."/>
            <person name="Schneider O."/>
            <person name="Winkler A."/>
            <person name="Zotchev S.B."/>
        </authorList>
    </citation>
    <scope>NUCLEOTIDE SEQUENCE [LARGE SCALE GENOMIC DNA]</scope>
    <source>
        <strain evidence="1 2">DSM 45305</strain>
    </source>
</reference>
<dbReference type="GO" id="GO:0004519">
    <property type="term" value="F:endonuclease activity"/>
    <property type="evidence" value="ECO:0007669"/>
    <property type="project" value="UniProtKB-KW"/>
</dbReference>
<keyword evidence="1" id="KW-0378">Hydrolase</keyword>
<keyword evidence="1" id="KW-0255">Endonuclease</keyword>